<reference evidence="4" key="1">
    <citation type="submission" date="2021-02" db="EMBL/GenBank/DDBJ databases">
        <title>Abyssanaerobacter marinus gen.nov., sp., nov, anaerobic bacterium isolated from the Onnuri vent field of Indian Ocean and suggestion of Mogibacteriaceae fam. nov., and proposal of reclassification of ambiguous this family's genus member.</title>
        <authorList>
            <person name="Kim Y.J."/>
            <person name="Yang J.-A."/>
        </authorList>
    </citation>
    <scope>NUCLEOTIDE SEQUENCE</scope>
    <source>
        <strain evidence="4">DSM 2634</strain>
    </source>
</reference>
<dbReference type="Gene3D" id="3.40.190.10">
    <property type="entry name" value="Periplasmic binding protein-like II"/>
    <property type="match status" value="2"/>
</dbReference>
<dbReference type="PANTHER" id="PTHR30222:SF17">
    <property type="entry name" value="SPERMIDINE_PUTRESCINE-BINDING PERIPLASMIC PROTEIN"/>
    <property type="match status" value="1"/>
</dbReference>
<keyword evidence="2" id="KW-1133">Transmembrane helix</keyword>
<feature type="signal peptide" evidence="3">
    <location>
        <begin position="1"/>
        <end position="33"/>
    </location>
</feature>
<evidence type="ECO:0000313" key="4">
    <source>
        <dbReference type="EMBL" id="MBN7772610.1"/>
    </source>
</evidence>
<dbReference type="EMBL" id="JAFJZZ010000001">
    <property type="protein sequence ID" value="MBN7772610.1"/>
    <property type="molecule type" value="Genomic_DNA"/>
</dbReference>
<feature type="transmembrane region" description="Helical" evidence="2">
    <location>
        <begin position="482"/>
        <end position="501"/>
    </location>
</feature>
<dbReference type="PANTHER" id="PTHR30222">
    <property type="entry name" value="SPERMIDINE/PUTRESCINE-BINDING PERIPLASMIC PROTEIN"/>
    <property type="match status" value="1"/>
</dbReference>
<keyword evidence="5" id="KW-1185">Reference proteome</keyword>
<dbReference type="RefSeq" id="WP_206581400.1">
    <property type="nucleotide sequence ID" value="NZ_JAFJZZ010000001.1"/>
</dbReference>
<keyword evidence="2" id="KW-0812">Transmembrane</keyword>
<accession>A0A939D7R1</accession>
<dbReference type="AlphaFoldDB" id="A0A939D7R1"/>
<dbReference type="SUPFAM" id="SSF53850">
    <property type="entry name" value="Periplasmic binding protein-like II"/>
    <property type="match status" value="1"/>
</dbReference>
<organism evidence="4 5">
    <name type="scientific">Clostridium aminobutyricum</name>
    <dbReference type="NCBI Taxonomy" id="33953"/>
    <lineage>
        <taxon>Bacteria</taxon>
        <taxon>Bacillati</taxon>
        <taxon>Bacillota</taxon>
        <taxon>Clostridia</taxon>
        <taxon>Eubacteriales</taxon>
        <taxon>Clostridiaceae</taxon>
        <taxon>Clostridium</taxon>
    </lineage>
</organism>
<protein>
    <submittedName>
        <fullName evidence="4">ABC transporter substrate-binding protein</fullName>
    </submittedName>
</protein>
<proteinExistence type="predicted"/>
<keyword evidence="2" id="KW-0472">Membrane</keyword>
<comment type="caution">
    <text evidence="4">The sequence shown here is derived from an EMBL/GenBank/DDBJ whole genome shotgun (WGS) entry which is preliminary data.</text>
</comment>
<dbReference type="Proteomes" id="UP000664545">
    <property type="component" value="Unassembled WGS sequence"/>
</dbReference>
<gene>
    <name evidence="4" type="ORF">JYB65_04480</name>
</gene>
<feature type="chain" id="PRO_5038984785" evidence="3">
    <location>
        <begin position="34"/>
        <end position="524"/>
    </location>
</feature>
<sequence length="524" mass="59766">MAEMKCKAKTRKHPLLLLGLISLAILLSLPAQLSEACAASDKPIVLKIGNWEEYIDQGDWGDDEAIDLDSETITSKNGLISDFEDWYYDTYGKQVKVEYSTFGTNEDLYSKIILGETYDLVCPSEYMFSKLLKENMLQPLSTDFFDTANQYNYYAKGVSPYIKEIFNRNKIDGKTWSSYAAGYMWGTIGIVYNPEKVSEEDASTWSILANPTYAKRVTIKDSARESYFPALAILNKNLLLSKEFRSSADYSANLAKVLNDTSPQTIEKAEDLLQEIRQNVYAFETDSGKSDMVTGKIVANLQWSGDGVYAMDQAEEEGLSLNYSVPEECTNLWLDGWVMLKSGIKGNPEKQKAAEAFINFISRPDNVIRNMYYIGYTSSISGGDDSLIYEYVKWNYESEDENDTIEYPMGYFFSGDNKDSRYTLTASADQEKRQLFAQYPPKEIVDRSAVMGYFPDDINAKLNQMWINVRCFNFDQVPQATWLKAFAMICLALMLIFAFIYRYKIFRKPIKPGYLRATNGLKEK</sequence>
<dbReference type="CDD" id="cd13663">
    <property type="entry name" value="PBP2_PotD_PotF_like_2"/>
    <property type="match status" value="1"/>
</dbReference>
<keyword evidence="1 3" id="KW-0732">Signal</keyword>
<dbReference type="InterPro" id="IPR006059">
    <property type="entry name" value="SBP"/>
</dbReference>
<evidence type="ECO:0000256" key="3">
    <source>
        <dbReference type="SAM" id="SignalP"/>
    </source>
</evidence>
<evidence type="ECO:0000256" key="2">
    <source>
        <dbReference type="SAM" id="Phobius"/>
    </source>
</evidence>
<evidence type="ECO:0000256" key="1">
    <source>
        <dbReference type="ARBA" id="ARBA00022729"/>
    </source>
</evidence>
<name>A0A939D7R1_CLOAM</name>
<dbReference type="Pfam" id="PF13416">
    <property type="entry name" value="SBP_bac_8"/>
    <property type="match status" value="1"/>
</dbReference>
<evidence type="ECO:0000313" key="5">
    <source>
        <dbReference type="Proteomes" id="UP000664545"/>
    </source>
</evidence>